<proteinExistence type="predicted"/>
<organism evidence="2 3">
    <name type="scientific">Actinoallomurus acaciae</name>
    <dbReference type="NCBI Taxonomy" id="502577"/>
    <lineage>
        <taxon>Bacteria</taxon>
        <taxon>Bacillati</taxon>
        <taxon>Actinomycetota</taxon>
        <taxon>Actinomycetes</taxon>
        <taxon>Streptosporangiales</taxon>
        <taxon>Thermomonosporaceae</taxon>
        <taxon>Actinoallomurus</taxon>
    </lineage>
</organism>
<evidence type="ECO:0000256" key="1">
    <source>
        <dbReference type="SAM" id="SignalP"/>
    </source>
</evidence>
<accession>A0ABV5YEY2</accession>
<dbReference type="EMBL" id="JBHLZP010000096">
    <property type="protein sequence ID" value="MFB9833601.1"/>
    <property type="molecule type" value="Genomic_DNA"/>
</dbReference>
<dbReference type="RefSeq" id="WP_378201562.1">
    <property type="nucleotide sequence ID" value="NZ_JBHLZP010000096.1"/>
</dbReference>
<name>A0ABV5YEY2_9ACTN</name>
<protein>
    <submittedName>
        <fullName evidence="2">Uncharacterized protein</fullName>
    </submittedName>
</protein>
<sequence>MRRVAMTLVAGVAMTALSPVAPAARADTGFWRAAGLPGVDAFGVYRRHPAKVTLSFFLKDTGKDGRDPAVRLAFTGHHGTVVRVVALGPGGPRRRWRTVGSANTGHLYAQECVGRWRKKKFRIGRCGGWRRRY</sequence>
<feature type="signal peptide" evidence="1">
    <location>
        <begin position="1"/>
        <end position="23"/>
    </location>
</feature>
<comment type="caution">
    <text evidence="2">The sequence shown here is derived from an EMBL/GenBank/DDBJ whole genome shotgun (WGS) entry which is preliminary data.</text>
</comment>
<gene>
    <name evidence="2" type="ORF">ACFFNX_15530</name>
</gene>
<evidence type="ECO:0000313" key="2">
    <source>
        <dbReference type="EMBL" id="MFB9833601.1"/>
    </source>
</evidence>
<feature type="chain" id="PRO_5045296971" evidence="1">
    <location>
        <begin position="24"/>
        <end position="133"/>
    </location>
</feature>
<keyword evidence="3" id="KW-1185">Reference proteome</keyword>
<keyword evidence="1" id="KW-0732">Signal</keyword>
<evidence type="ECO:0000313" key="3">
    <source>
        <dbReference type="Proteomes" id="UP001589627"/>
    </source>
</evidence>
<reference evidence="2 3" key="1">
    <citation type="submission" date="2024-09" db="EMBL/GenBank/DDBJ databases">
        <authorList>
            <person name="Sun Q."/>
            <person name="Mori K."/>
        </authorList>
    </citation>
    <scope>NUCLEOTIDE SEQUENCE [LARGE SCALE GENOMIC DNA]</scope>
    <source>
        <strain evidence="2 3">TBRC 0563</strain>
    </source>
</reference>
<dbReference type="Proteomes" id="UP001589627">
    <property type="component" value="Unassembled WGS sequence"/>
</dbReference>